<keyword evidence="3" id="KW-1185">Reference proteome</keyword>
<reference evidence="2 3" key="1">
    <citation type="submission" date="2022-01" db="EMBL/GenBank/DDBJ databases">
        <authorList>
            <person name="Xiong W."/>
            <person name="Schranz E."/>
        </authorList>
    </citation>
    <scope>NUCLEOTIDE SEQUENCE [LARGE SCALE GENOMIC DNA]</scope>
</reference>
<feature type="region of interest" description="Disordered" evidence="1">
    <location>
        <begin position="1"/>
        <end position="23"/>
    </location>
</feature>
<dbReference type="EMBL" id="CAKMRJ010003334">
    <property type="protein sequence ID" value="CAH1430996.1"/>
    <property type="molecule type" value="Genomic_DNA"/>
</dbReference>
<dbReference type="Proteomes" id="UP001157418">
    <property type="component" value="Unassembled WGS sequence"/>
</dbReference>
<evidence type="ECO:0000256" key="1">
    <source>
        <dbReference type="SAM" id="MobiDB-lite"/>
    </source>
</evidence>
<protein>
    <submittedName>
        <fullName evidence="2">Uncharacterized protein</fullName>
    </submittedName>
</protein>
<gene>
    <name evidence="2" type="ORF">LVIROSA_LOCUS17729</name>
</gene>
<dbReference type="AlphaFoldDB" id="A0AAU9MZL9"/>
<evidence type="ECO:0000313" key="2">
    <source>
        <dbReference type="EMBL" id="CAH1430996.1"/>
    </source>
</evidence>
<evidence type="ECO:0000313" key="3">
    <source>
        <dbReference type="Proteomes" id="UP001157418"/>
    </source>
</evidence>
<organism evidence="2 3">
    <name type="scientific">Lactuca virosa</name>
    <dbReference type="NCBI Taxonomy" id="75947"/>
    <lineage>
        <taxon>Eukaryota</taxon>
        <taxon>Viridiplantae</taxon>
        <taxon>Streptophyta</taxon>
        <taxon>Embryophyta</taxon>
        <taxon>Tracheophyta</taxon>
        <taxon>Spermatophyta</taxon>
        <taxon>Magnoliopsida</taxon>
        <taxon>eudicotyledons</taxon>
        <taxon>Gunneridae</taxon>
        <taxon>Pentapetalae</taxon>
        <taxon>asterids</taxon>
        <taxon>campanulids</taxon>
        <taxon>Asterales</taxon>
        <taxon>Asteraceae</taxon>
        <taxon>Cichorioideae</taxon>
        <taxon>Cichorieae</taxon>
        <taxon>Lactucinae</taxon>
        <taxon>Lactuca</taxon>
    </lineage>
</organism>
<proteinExistence type="predicted"/>
<sequence length="118" mass="13293">MNTLKRKHQNSVANDDVRRETTKIVDQPDISPDAFSGISLRHEPINRSSFCLRSPASGNPVDRCRQLHRCSDLSLHQLISSDLNSKSRHRRWSSFSGLPLQAASLDAFKKKKGKKIVA</sequence>
<accession>A0AAU9MZL9</accession>
<name>A0AAU9MZL9_9ASTR</name>
<comment type="caution">
    <text evidence="2">The sequence shown here is derived from an EMBL/GenBank/DDBJ whole genome shotgun (WGS) entry which is preliminary data.</text>
</comment>